<proteinExistence type="inferred from homology"/>
<dbReference type="EMBL" id="CP009286">
    <property type="protein sequence ID" value="AIQ63797.1"/>
    <property type="molecule type" value="Genomic_DNA"/>
</dbReference>
<sequence length="367" mass="39755">MNNTAELLLLVGSYSPSDKDGIHVYRFEAEGGGKLERLSGTDGIANPTFLNVDAGTKRLYAIGECVNSDGVKEGEVAAYSIDVKSGTLGELSRTGTMKAENGVQTTTCHINRDSSSRFLTVVSYHGGKIGIVELDNEGRTVKLTDTALHAGHGADPVRQDRPHPHCAIFSPDERYLFVCDLGLDLIRGYRVDRDTLKLELHGDTKLHPGAGPRHFTFHPDGHSAYVINEVDSTITAFTYDAQKGQLTLAETYPALPSDFKDENTCGEITLSPDGRFLYGSNRGHDSIVVYEVNGPAKLEYVEHVSTHGGHPRHFALTPDGAYLICANRDGNNLVVFSRNAASGRLAFTGVEAEVSKPVCVKPVEIRA</sequence>
<dbReference type="PANTHER" id="PTHR30344">
    <property type="entry name" value="6-PHOSPHOGLUCONOLACTONASE-RELATED"/>
    <property type="match status" value="1"/>
</dbReference>
<dbReference type="STRING" id="169760.PSTEL_12575"/>
<dbReference type="Gene3D" id="2.130.10.10">
    <property type="entry name" value="YVTN repeat-like/Quinoprotein amine dehydrogenase"/>
    <property type="match status" value="1"/>
</dbReference>
<dbReference type="GO" id="GO:0017057">
    <property type="term" value="F:6-phosphogluconolactonase activity"/>
    <property type="evidence" value="ECO:0007669"/>
    <property type="project" value="TreeGrafter"/>
</dbReference>
<dbReference type="Proteomes" id="UP000029507">
    <property type="component" value="Chromosome"/>
</dbReference>
<dbReference type="HOGENOM" id="CLU_038716_5_1_9"/>
<accession>A0A089LSA5</accession>
<dbReference type="InterPro" id="IPR019405">
    <property type="entry name" value="Lactonase_7-beta_prop"/>
</dbReference>
<organism evidence="2 3">
    <name type="scientific">Paenibacillus stellifer</name>
    <dbReference type="NCBI Taxonomy" id="169760"/>
    <lineage>
        <taxon>Bacteria</taxon>
        <taxon>Bacillati</taxon>
        <taxon>Bacillota</taxon>
        <taxon>Bacilli</taxon>
        <taxon>Bacillales</taxon>
        <taxon>Paenibacillaceae</taxon>
        <taxon>Paenibacillus</taxon>
    </lineage>
</organism>
<dbReference type="InterPro" id="IPR011048">
    <property type="entry name" value="Haem_d1_sf"/>
</dbReference>
<evidence type="ECO:0000313" key="3">
    <source>
        <dbReference type="Proteomes" id="UP000029507"/>
    </source>
</evidence>
<comment type="similarity">
    <text evidence="1">Belongs to the cycloisomerase 2 family.</text>
</comment>
<dbReference type="RefSeq" id="WP_038695594.1">
    <property type="nucleotide sequence ID" value="NZ_CP009286.1"/>
</dbReference>
<evidence type="ECO:0000313" key="2">
    <source>
        <dbReference type="EMBL" id="AIQ63797.1"/>
    </source>
</evidence>
<dbReference type="KEGG" id="pste:PSTEL_12575"/>
<dbReference type="AlphaFoldDB" id="A0A089LSA5"/>
<name>A0A089LSA5_9BACL</name>
<dbReference type="GO" id="GO:0005829">
    <property type="term" value="C:cytosol"/>
    <property type="evidence" value="ECO:0007669"/>
    <property type="project" value="TreeGrafter"/>
</dbReference>
<dbReference type="PANTHER" id="PTHR30344:SF1">
    <property type="entry name" value="6-PHOSPHOGLUCONOLACTONASE"/>
    <property type="match status" value="1"/>
</dbReference>
<dbReference type="InterPro" id="IPR050282">
    <property type="entry name" value="Cycloisomerase_2"/>
</dbReference>
<keyword evidence="3" id="KW-1185">Reference proteome</keyword>
<reference evidence="2 3" key="1">
    <citation type="submission" date="2014-08" db="EMBL/GenBank/DDBJ databases">
        <title>Comparative genomics of the Paenibacillus odorifer group.</title>
        <authorList>
            <person name="den Bakker H.C."/>
            <person name="Tsai Y.-C."/>
            <person name="Martin N."/>
            <person name="Korlach J."/>
            <person name="Wiedmann M."/>
        </authorList>
    </citation>
    <scope>NUCLEOTIDE SEQUENCE [LARGE SCALE GENOMIC DNA]</scope>
    <source>
        <strain evidence="2 3">DSM 14472</strain>
    </source>
</reference>
<dbReference type="SUPFAM" id="SSF51004">
    <property type="entry name" value="C-terminal (heme d1) domain of cytochrome cd1-nitrite reductase"/>
    <property type="match status" value="1"/>
</dbReference>
<gene>
    <name evidence="2" type="ORF">PSTEL_12575</name>
</gene>
<evidence type="ECO:0000256" key="1">
    <source>
        <dbReference type="ARBA" id="ARBA00005564"/>
    </source>
</evidence>
<dbReference type="InterPro" id="IPR015943">
    <property type="entry name" value="WD40/YVTN_repeat-like_dom_sf"/>
</dbReference>
<dbReference type="Pfam" id="PF10282">
    <property type="entry name" value="Lactonase"/>
    <property type="match status" value="1"/>
</dbReference>
<dbReference type="OrthoDB" id="9790815at2"/>
<protein>
    <submittedName>
        <fullName evidence="2">3-carboxymuconate cyclase</fullName>
    </submittedName>
</protein>